<feature type="transmembrane region" description="Helical" evidence="8">
    <location>
        <begin position="538"/>
        <end position="559"/>
    </location>
</feature>
<dbReference type="Proteomes" id="UP000038010">
    <property type="component" value="Unassembled WGS sequence"/>
</dbReference>
<feature type="transmembrane region" description="Helical" evidence="8">
    <location>
        <begin position="201"/>
        <end position="219"/>
    </location>
</feature>
<proteinExistence type="inferred from homology"/>
<sequence>MSGGALQVEEAARGDLGGIIKGSAAAGPGSSEKPVLDVNLDQEHSPTGSTEALTGPNGEIYPTREELLTLPRVHGHTSWVLYTIGFIELCERFAYYGTTVLYTNFVSYKLPTNEDAPHPEAGAGGTNGQSGALGLGQQASTGLSLFSQFWSYIMPLAGGYVADQYLGKFKTIWVAIIFAIIGHVLIIVASTPVMIAKGSTALGPYIIGLILFGIGVGFFKTNISPLIAEQYEHENPRPVVITQKDGTRVVVDPFLTIARIYVRYYFLINVGVMAGQISMVYAEKYVGFWLAYTLPTILFLVCPLVMFICRKRYVGRHPTGSVLGKFFKLIGYAFKHRKEGPNGKFSWEVAKPSKIENKPTWMTFDDEWVDQVRRGLKACYVFAFLPIYWLPYSQISNNLTNQAATMRLDGTPNDIVQNLDPIVLIIFIPIMDQFVYPFIAKKGWNFTPIKKMALGFQMGTAAMICAAVTQYYIYQKSPCGYNASDQDCIAELGPPDISVWVQALSYAFVAWSEIFTSVVGLEYAFTKAPKNMRSSVTAIFWFSNAFSAAIGQAFVPLAVDPHITWLYGSIGIIAFVGGVAFWFTFRKLDAEEARLNALPESTYEGRRASIIDMEDRIIEQEREQKLRRIQGLE</sequence>
<keyword evidence="4 8" id="KW-0812">Transmembrane</keyword>
<protein>
    <submittedName>
        <fullName evidence="9">Putative peptide transporter ptr2</fullName>
    </submittedName>
</protein>
<dbReference type="PANTHER" id="PTHR11654">
    <property type="entry name" value="OLIGOPEPTIDE TRANSPORTER-RELATED"/>
    <property type="match status" value="1"/>
</dbReference>
<keyword evidence="5 8" id="KW-1133">Transmembrane helix</keyword>
<organism evidence="9 10">
    <name type="scientific">Cyphellophora attinorum</name>
    <dbReference type="NCBI Taxonomy" id="1664694"/>
    <lineage>
        <taxon>Eukaryota</taxon>
        <taxon>Fungi</taxon>
        <taxon>Dikarya</taxon>
        <taxon>Ascomycota</taxon>
        <taxon>Pezizomycotina</taxon>
        <taxon>Eurotiomycetes</taxon>
        <taxon>Chaetothyriomycetidae</taxon>
        <taxon>Chaetothyriales</taxon>
        <taxon>Cyphellophoraceae</taxon>
        <taxon>Cyphellophora</taxon>
    </lineage>
</organism>
<dbReference type="SUPFAM" id="SSF103473">
    <property type="entry name" value="MFS general substrate transporter"/>
    <property type="match status" value="1"/>
</dbReference>
<evidence type="ECO:0000256" key="4">
    <source>
        <dbReference type="ARBA" id="ARBA00022692"/>
    </source>
</evidence>
<dbReference type="FunFam" id="1.20.1250.20:FF:000085">
    <property type="entry name" value="MFS peptide transporter Ptr2"/>
    <property type="match status" value="1"/>
</dbReference>
<evidence type="ECO:0000313" key="9">
    <source>
        <dbReference type="EMBL" id="KPI37335.1"/>
    </source>
</evidence>
<feature type="transmembrane region" description="Helical" evidence="8">
    <location>
        <begin position="378"/>
        <end position="395"/>
    </location>
</feature>
<evidence type="ECO:0000256" key="7">
    <source>
        <dbReference type="SAM" id="MobiDB-lite"/>
    </source>
</evidence>
<evidence type="ECO:0000313" key="10">
    <source>
        <dbReference type="Proteomes" id="UP000038010"/>
    </source>
</evidence>
<comment type="subcellular location">
    <subcellularLocation>
        <location evidence="1">Membrane</location>
        <topology evidence="1">Multi-pass membrane protein</topology>
    </subcellularLocation>
</comment>
<feature type="transmembrane region" description="Helical" evidence="8">
    <location>
        <begin position="503"/>
        <end position="526"/>
    </location>
</feature>
<gene>
    <name evidence="9" type="ORF">AB675_10307</name>
</gene>
<dbReference type="InterPro" id="IPR000109">
    <property type="entry name" value="POT_fam"/>
</dbReference>
<feature type="transmembrane region" description="Helical" evidence="8">
    <location>
        <begin position="415"/>
        <end position="440"/>
    </location>
</feature>
<accession>A0A0N1H0F8</accession>
<reference evidence="9 10" key="1">
    <citation type="submission" date="2015-06" db="EMBL/GenBank/DDBJ databases">
        <title>Draft genome of the ant-associated black yeast Phialophora attae CBS 131958.</title>
        <authorList>
            <person name="Moreno L.F."/>
            <person name="Stielow B.J."/>
            <person name="de Hoog S."/>
            <person name="Vicente V.A."/>
            <person name="Weiss V.A."/>
            <person name="de Vries M."/>
            <person name="Cruz L.M."/>
            <person name="Souza E.M."/>
        </authorList>
    </citation>
    <scope>NUCLEOTIDE SEQUENCE [LARGE SCALE GENOMIC DNA]</scope>
    <source>
        <strain evidence="9 10">CBS 131958</strain>
    </source>
</reference>
<keyword evidence="10" id="KW-1185">Reference proteome</keyword>
<dbReference type="EMBL" id="LFJN01000024">
    <property type="protein sequence ID" value="KPI37335.1"/>
    <property type="molecule type" value="Genomic_DNA"/>
</dbReference>
<feature type="transmembrane region" description="Helical" evidence="8">
    <location>
        <begin position="288"/>
        <end position="309"/>
    </location>
</feature>
<comment type="similarity">
    <text evidence="2">Belongs to the major facilitator superfamily. Proton-dependent oligopeptide transporter (POT/PTR) (TC 2.A.17) family.</text>
</comment>
<comment type="caution">
    <text evidence="9">The sequence shown here is derived from an EMBL/GenBank/DDBJ whole genome shotgun (WGS) entry which is preliminary data.</text>
</comment>
<keyword evidence="6 8" id="KW-0472">Membrane</keyword>
<feature type="transmembrane region" description="Helical" evidence="8">
    <location>
        <begin position="264"/>
        <end position="282"/>
    </location>
</feature>
<dbReference type="RefSeq" id="XP_017997298.1">
    <property type="nucleotide sequence ID" value="XM_018139070.1"/>
</dbReference>
<dbReference type="OrthoDB" id="8904098at2759"/>
<feature type="transmembrane region" description="Helical" evidence="8">
    <location>
        <begin position="565"/>
        <end position="585"/>
    </location>
</feature>
<feature type="transmembrane region" description="Helical" evidence="8">
    <location>
        <begin position="452"/>
        <end position="474"/>
    </location>
</feature>
<dbReference type="GO" id="GO:0005886">
    <property type="term" value="C:plasma membrane"/>
    <property type="evidence" value="ECO:0007669"/>
    <property type="project" value="UniProtKB-ARBA"/>
</dbReference>
<feature type="transmembrane region" description="Helical" evidence="8">
    <location>
        <begin position="172"/>
        <end position="195"/>
    </location>
</feature>
<evidence type="ECO:0000256" key="6">
    <source>
        <dbReference type="ARBA" id="ARBA00023136"/>
    </source>
</evidence>
<feature type="region of interest" description="Disordered" evidence="7">
    <location>
        <begin position="23"/>
        <end position="59"/>
    </location>
</feature>
<dbReference type="VEuPathDB" id="FungiDB:AB675_10307"/>
<evidence type="ECO:0000256" key="1">
    <source>
        <dbReference type="ARBA" id="ARBA00004141"/>
    </source>
</evidence>
<dbReference type="InterPro" id="IPR036259">
    <property type="entry name" value="MFS_trans_sf"/>
</dbReference>
<name>A0A0N1H0F8_9EURO</name>
<dbReference type="AlphaFoldDB" id="A0A0N1H0F8"/>
<dbReference type="Pfam" id="PF00854">
    <property type="entry name" value="PTR2"/>
    <property type="match status" value="1"/>
</dbReference>
<evidence type="ECO:0000256" key="8">
    <source>
        <dbReference type="SAM" id="Phobius"/>
    </source>
</evidence>
<keyword evidence="3" id="KW-0813">Transport</keyword>
<evidence type="ECO:0000256" key="3">
    <source>
        <dbReference type="ARBA" id="ARBA00022448"/>
    </source>
</evidence>
<dbReference type="GO" id="GO:0071916">
    <property type="term" value="F:dipeptide transmembrane transporter activity"/>
    <property type="evidence" value="ECO:0007669"/>
    <property type="project" value="UniProtKB-ARBA"/>
</dbReference>
<dbReference type="GeneID" id="28730950"/>
<evidence type="ECO:0000256" key="5">
    <source>
        <dbReference type="ARBA" id="ARBA00022989"/>
    </source>
</evidence>
<dbReference type="Gene3D" id="1.20.1250.20">
    <property type="entry name" value="MFS general substrate transporter like domains"/>
    <property type="match status" value="1"/>
</dbReference>
<evidence type="ECO:0000256" key="2">
    <source>
        <dbReference type="ARBA" id="ARBA00005982"/>
    </source>
</evidence>